<dbReference type="AlphaFoldDB" id="A0A1V6ULC6"/>
<feature type="region of interest" description="Disordered" evidence="1">
    <location>
        <begin position="1"/>
        <end position="110"/>
    </location>
</feature>
<dbReference type="EMBL" id="MDDG01000007">
    <property type="protein sequence ID" value="OQE39230.1"/>
    <property type="molecule type" value="Genomic_DNA"/>
</dbReference>
<sequence>MTTEVPSTEVDKGWYRNMNSHQDPKQYHSPDPDECETSSLSIKDRQEYKQKQNPDQFVFPNLMLEERKKGRQQGNIDASESPSYRLDEEKELEQDHSLDEHTVPNIPLDNEKYSHPFHGSPITAALKALVGRNISMVEYGAQVQFRCGYEEVPVVVEWAIPDEQLSLASQILVDHNFPLLSTGTRWWFGYWDTGCLRHGLDRAGWMCVHLLPLSLVGLTLEDTIEVPSIFAPETNILTLKPPRYMLSLIHHLRKLRIGDASRLRVEKDLLTFISSYILHGPPGDINAELLQHLVEDESKEDKLKRLDDGVKFIKTWEWGNVEETDLALAERVVRDCQYVEKLTEVIGDRASP</sequence>
<gene>
    <name evidence="2" type="ORF">PENCOP_c007G07516</name>
</gene>
<comment type="caution">
    <text evidence="2">The sequence shown here is derived from an EMBL/GenBank/DDBJ whole genome shotgun (WGS) entry which is preliminary data.</text>
</comment>
<feature type="compositionally biased region" description="Basic and acidic residues" evidence="1">
    <location>
        <begin position="22"/>
        <end position="31"/>
    </location>
</feature>
<keyword evidence="3" id="KW-1185">Reference proteome</keyword>
<feature type="compositionally biased region" description="Polar residues" evidence="1">
    <location>
        <begin position="72"/>
        <end position="82"/>
    </location>
</feature>
<dbReference type="Proteomes" id="UP000191500">
    <property type="component" value="Unassembled WGS sequence"/>
</dbReference>
<protein>
    <submittedName>
        <fullName evidence="2">Uncharacterized protein</fullName>
    </submittedName>
</protein>
<feature type="compositionally biased region" description="Basic and acidic residues" evidence="1">
    <location>
        <begin position="42"/>
        <end position="52"/>
    </location>
</feature>
<organism evidence="2 3">
    <name type="scientific">Penicillium coprophilum</name>
    <dbReference type="NCBI Taxonomy" id="36646"/>
    <lineage>
        <taxon>Eukaryota</taxon>
        <taxon>Fungi</taxon>
        <taxon>Dikarya</taxon>
        <taxon>Ascomycota</taxon>
        <taxon>Pezizomycotina</taxon>
        <taxon>Eurotiomycetes</taxon>
        <taxon>Eurotiomycetidae</taxon>
        <taxon>Eurotiales</taxon>
        <taxon>Aspergillaceae</taxon>
        <taxon>Penicillium</taxon>
    </lineage>
</organism>
<accession>A0A1V6ULC6</accession>
<feature type="compositionally biased region" description="Basic and acidic residues" evidence="1">
    <location>
        <begin position="85"/>
        <end position="102"/>
    </location>
</feature>
<reference evidence="3" key="1">
    <citation type="journal article" date="2017" name="Nat. Microbiol.">
        <title>Global analysis of biosynthetic gene clusters reveals vast potential of secondary metabolite production in Penicillium species.</title>
        <authorList>
            <person name="Nielsen J.C."/>
            <person name="Grijseels S."/>
            <person name="Prigent S."/>
            <person name="Ji B."/>
            <person name="Dainat J."/>
            <person name="Nielsen K.F."/>
            <person name="Frisvad J.C."/>
            <person name="Workman M."/>
            <person name="Nielsen J."/>
        </authorList>
    </citation>
    <scope>NUCLEOTIDE SEQUENCE [LARGE SCALE GENOMIC DNA]</scope>
    <source>
        <strain evidence="3">IBT 31321</strain>
    </source>
</reference>
<evidence type="ECO:0000256" key="1">
    <source>
        <dbReference type="SAM" id="MobiDB-lite"/>
    </source>
</evidence>
<proteinExistence type="predicted"/>
<evidence type="ECO:0000313" key="3">
    <source>
        <dbReference type="Proteomes" id="UP000191500"/>
    </source>
</evidence>
<evidence type="ECO:0000313" key="2">
    <source>
        <dbReference type="EMBL" id="OQE39230.1"/>
    </source>
</evidence>
<name>A0A1V6ULC6_9EURO</name>